<organism evidence="2 3">
    <name type="scientific">Colletotrichum noveboracense</name>
    <dbReference type="NCBI Taxonomy" id="2664923"/>
    <lineage>
        <taxon>Eukaryota</taxon>
        <taxon>Fungi</taxon>
        <taxon>Dikarya</taxon>
        <taxon>Ascomycota</taxon>
        <taxon>Pezizomycotina</taxon>
        <taxon>Sordariomycetes</taxon>
        <taxon>Hypocreomycetidae</taxon>
        <taxon>Glomerellales</taxon>
        <taxon>Glomerellaceae</taxon>
        <taxon>Colletotrichum</taxon>
        <taxon>Colletotrichum gloeosporioides species complex</taxon>
    </lineage>
</organism>
<dbReference type="AlphaFoldDB" id="A0A9W4S5E3"/>
<dbReference type="Proteomes" id="UP001152533">
    <property type="component" value="Unassembled WGS sequence"/>
</dbReference>
<reference evidence="2" key="1">
    <citation type="submission" date="2022-08" db="EMBL/GenBank/DDBJ databases">
        <authorList>
            <person name="Giroux E."/>
            <person name="Giroux E."/>
        </authorList>
    </citation>
    <scope>NUCLEOTIDE SEQUENCE</scope>
    <source>
        <strain evidence="2">H1091258</strain>
    </source>
</reference>
<dbReference type="EMBL" id="CAMGZC010001946">
    <property type="protein sequence ID" value="CAI0654083.1"/>
    <property type="molecule type" value="Genomic_DNA"/>
</dbReference>
<protein>
    <submittedName>
        <fullName evidence="2">Uncharacterized protein</fullName>
    </submittedName>
</protein>
<feature type="non-terminal residue" evidence="2">
    <location>
        <position position="136"/>
    </location>
</feature>
<evidence type="ECO:0000313" key="2">
    <source>
        <dbReference type="EMBL" id="CAI0654083.1"/>
    </source>
</evidence>
<keyword evidence="1" id="KW-0812">Transmembrane</keyword>
<evidence type="ECO:0000256" key="1">
    <source>
        <dbReference type="SAM" id="Phobius"/>
    </source>
</evidence>
<accession>A0A9W4S5E3</accession>
<evidence type="ECO:0000313" key="3">
    <source>
        <dbReference type="Proteomes" id="UP001152533"/>
    </source>
</evidence>
<keyword evidence="1" id="KW-1133">Transmembrane helix</keyword>
<keyword evidence="3" id="KW-1185">Reference proteome</keyword>
<name>A0A9W4S5E3_9PEZI</name>
<keyword evidence="1" id="KW-0472">Membrane</keyword>
<gene>
    <name evidence="2" type="ORF">CGXH109_LOCUS134417</name>
</gene>
<comment type="caution">
    <text evidence="2">The sequence shown here is derived from an EMBL/GenBank/DDBJ whole genome shotgun (WGS) entry which is preliminary data.</text>
</comment>
<proteinExistence type="predicted"/>
<feature type="transmembrane region" description="Helical" evidence="1">
    <location>
        <begin position="14"/>
        <end position="31"/>
    </location>
</feature>
<feature type="transmembrane region" description="Helical" evidence="1">
    <location>
        <begin position="37"/>
        <end position="66"/>
    </location>
</feature>
<sequence>MSLDLGYIVSAKRTFKAVIHTIFQIIYFFLIKVKSYIYIFCSMLTNIFLKIIYAYLCIFKLALGCVQQHNRYNRLKYKLRKGGETNSRPITLDKTKTYKAAILAKLLCIISSNKGKDVFSSRNITWPLKLYLAITN</sequence>